<organism evidence="1 2">
    <name type="scientific">Apiospora phragmitis</name>
    <dbReference type="NCBI Taxonomy" id="2905665"/>
    <lineage>
        <taxon>Eukaryota</taxon>
        <taxon>Fungi</taxon>
        <taxon>Dikarya</taxon>
        <taxon>Ascomycota</taxon>
        <taxon>Pezizomycotina</taxon>
        <taxon>Sordariomycetes</taxon>
        <taxon>Xylariomycetidae</taxon>
        <taxon>Amphisphaeriales</taxon>
        <taxon>Apiosporaceae</taxon>
        <taxon>Apiospora</taxon>
    </lineage>
</organism>
<sequence>MGQVLNGLADLQQVSTNYAGGQGGDIKSGIETTLTTVKSATGVCAKMGPVTMDEAAGFRPTAEKLVGSGDKLVVTLTSKVPLFEKNHICGPVLGWFGGLGTPTPMLTPSSSHRIRKCLTNPQPFLSETGENVGVLMQTVATKFPTNSSANEIAAFKAKFGVLGDKLKACSGNMTEPTSAKPAGAQVTNPVDAVSHSGAGTMGVSAGALALAAAAAILL</sequence>
<protein>
    <submittedName>
        <fullName evidence="1">Uncharacterized protein</fullName>
    </submittedName>
</protein>
<proteinExistence type="predicted"/>
<dbReference type="Proteomes" id="UP001480595">
    <property type="component" value="Unassembled WGS sequence"/>
</dbReference>
<gene>
    <name evidence="1" type="ORF">PG994_000513</name>
</gene>
<comment type="caution">
    <text evidence="1">The sequence shown here is derived from an EMBL/GenBank/DDBJ whole genome shotgun (WGS) entry which is preliminary data.</text>
</comment>
<dbReference type="GeneID" id="92084985"/>
<keyword evidence="2" id="KW-1185">Reference proteome</keyword>
<name>A0ABR1X6I8_9PEZI</name>
<reference evidence="1 2" key="1">
    <citation type="submission" date="2023-01" db="EMBL/GenBank/DDBJ databases">
        <title>Analysis of 21 Apiospora genomes using comparative genomics revels a genus with tremendous synthesis potential of carbohydrate active enzymes and secondary metabolites.</title>
        <authorList>
            <person name="Sorensen T."/>
        </authorList>
    </citation>
    <scope>NUCLEOTIDE SEQUENCE [LARGE SCALE GENOMIC DNA]</scope>
    <source>
        <strain evidence="1 2">CBS 135458</strain>
    </source>
</reference>
<dbReference type="RefSeq" id="XP_066722554.1">
    <property type="nucleotide sequence ID" value="XM_066851922.1"/>
</dbReference>
<evidence type="ECO:0000313" key="2">
    <source>
        <dbReference type="Proteomes" id="UP001480595"/>
    </source>
</evidence>
<dbReference type="EMBL" id="JAQQWL010000001">
    <property type="protein sequence ID" value="KAK8091008.1"/>
    <property type="molecule type" value="Genomic_DNA"/>
</dbReference>
<dbReference type="InterPro" id="IPR021054">
    <property type="entry name" value="Cell_wall_mannoprotein_1"/>
</dbReference>
<accession>A0ABR1X6I8</accession>
<evidence type="ECO:0000313" key="1">
    <source>
        <dbReference type="EMBL" id="KAK8091008.1"/>
    </source>
</evidence>
<dbReference type="Pfam" id="PF12296">
    <property type="entry name" value="HsbA"/>
    <property type="match status" value="1"/>
</dbReference>